<dbReference type="Gene3D" id="1.20.1270.10">
    <property type="match status" value="1"/>
</dbReference>
<evidence type="ECO:0000256" key="7">
    <source>
        <dbReference type="ARBA" id="ARBA00023186"/>
    </source>
</evidence>
<dbReference type="Pfam" id="PF00012">
    <property type="entry name" value="HSP70"/>
    <property type="match status" value="1"/>
</dbReference>
<evidence type="ECO:0000256" key="1">
    <source>
        <dbReference type="ARBA" id="ARBA00004319"/>
    </source>
</evidence>
<proteinExistence type="inferred from homology"/>
<evidence type="ECO:0000256" key="8">
    <source>
        <dbReference type="ARBA" id="ARBA00040503"/>
    </source>
</evidence>
<evidence type="ECO:0000256" key="9">
    <source>
        <dbReference type="SAM" id="Coils"/>
    </source>
</evidence>
<dbReference type="PANTHER" id="PTHR45639:SF3">
    <property type="entry name" value="HYPOXIA UP-REGULATED PROTEIN 1"/>
    <property type="match status" value="1"/>
</dbReference>
<keyword evidence="3" id="KW-0732">Signal</keyword>
<dbReference type="Gene3D" id="3.90.640.10">
    <property type="entry name" value="Actin, Chain A, domain 4"/>
    <property type="match status" value="1"/>
</dbReference>
<evidence type="ECO:0000313" key="11">
    <source>
        <dbReference type="Proteomes" id="UP000050795"/>
    </source>
</evidence>
<protein>
    <recommendedName>
        <fullName evidence="8">Hypoxia up-regulated protein 1</fullName>
    </recommendedName>
</protein>
<evidence type="ECO:0000256" key="10">
    <source>
        <dbReference type="SAM" id="MobiDB-lite"/>
    </source>
</evidence>
<evidence type="ECO:0000256" key="6">
    <source>
        <dbReference type="ARBA" id="ARBA00022840"/>
    </source>
</evidence>
<reference evidence="11" key="1">
    <citation type="submission" date="2022-06" db="EMBL/GenBank/DDBJ databases">
        <authorList>
            <person name="Berger JAMES D."/>
            <person name="Berger JAMES D."/>
        </authorList>
    </citation>
    <scope>NUCLEOTIDE SEQUENCE [LARGE SCALE GENOMIC DNA]</scope>
</reference>
<feature type="region of interest" description="Disordered" evidence="10">
    <location>
        <begin position="591"/>
        <end position="641"/>
    </location>
</feature>
<dbReference type="PROSITE" id="PS01036">
    <property type="entry name" value="HSP70_3"/>
    <property type="match status" value="1"/>
</dbReference>
<dbReference type="GO" id="GO:0005788">
    <property type="term" value="C:endoplasmic reticulum lumen"/>
    <property type="evidence" value="ECO:0007669"/>
    <property type="project" value="UniProtKB-SubCell"/>
</dbReference>
<sequence>MSKLTQEASNVLMKLSANNEIFAQVENVFDGEDLRVKVTRAEMESLCSDLFERIRKPFLDMMSDTPLESLQEVILMGGGTRIPKVQSVLIELSKKTELHKGVNSDEAAALGAVYQAAFHTPGFRVTRFIVKDYNPYPIAVDFMRAPASSDEKLNKDSKTDAQSDSPYIRQVLFPRGAVFPQRRTIKFNRHVNDLDFYVNYADLDGFAKSFLGPNYNLSHVTTRNVSKSAKQYSFAEPRGVKAHFTMDHNGVLILSGVSCIFHPIEKTETSGDSAKAKSTFEKIGNTLSGLFGGGGGKSDEEKSSDHDANVNEAVAGGNSTGVNMTTVNNGSPTAPFPEPIDYEINYVDFPQLPSDVLASSLSKLNKLREADKAKAALEASINQLETLLIDIRDKISTDYAKYGAKEEIIHLEGVLQIISDWFDETGHEGTKDEYDSRIQEMQVLINPIEKRRIEAKHRPKAMSSFDKTLTLADKTLAQMIELSNLFAQTLKAMPVEQNESTTGSERSWSNVFTEMEIQTFTNKINETKTWLAQSTDALNKSPTQQDPPVLVSDIQAKEKELSREIVYHTTKMDLWRSEIARMFAEQAKMNTTASRTVKPDEGEKVVKGSDDKPTVEPVVIQKDEESKKSTQEPTPTPRPEL</sequence>
<dbReference type="Proteomes" id="UP000050795">
    <property type="component" value="Unassembled WGS sequence"/>
</dbReference>
<dbReference type="GO" id="GO:0030968">
    <property type="term" value="P:endoplasmic reticulum unfolded protein response"/>
    <property type="evidence" value="ECO:0007669"/>
    <property type="project" value="TreeGrafter"/>
</dbReference>
<dbReference type="InterPro" id="IPR013126">
    <property type="entry name" value="Hsp_70_fam"/>
</dbReference>
<feature type="compositionally biased region" description="Basic and acidic residues" evidence="10">
    <location>
        <begin position="597"/>
        <end position="614"/>
    </location>
</feature>
<keyword evidence="11" id="KW-1185">Reference proteome</keyword>
<dbReference type="InterPro" id="IPR029047">
    <property type="entry name" value="HSP70_peptide-bd_sf"/>
</dbReference>
<evidence type="ECO:0000256" key="4">
    <source>
        <dbReference type="ARBA" id="ARBA00022741"/>
    </source>
</evidence>
<dbReference type="SUPFAM" id="SSF100934">
    <property type="entry name" value="Heat shock protein 70kD (HSP70), C-terminal subdomain"/>
    <property type="match status" value="1"/>
</dbReference>
<dbReference type="WBParaSite" id="TREG1_56440.1">
    <property type="protein sequence ID" value="TREG1_56440.1"/>
    <property type="gene ID" value="TREG1_56440"/>
</dbReference>
<keyword evidence="7" id="KW-0143">Chaperone</keyword>
<dbReference type="Gene3D" id="2.60.34.10">
    <property type="entry name" value="Substrate Binding Domain Of DNAk, Chain A, domain 1"/>
    <property type="match status" value="1"/>
</dbReference>
<evidence type="ECO:0000256" key="5">
    <source>
        <dbReference type="ARBA" id="ARBA00022824"/>
    </source>
</evidence>
<dbReference type="InterPro" id="IPR029048">
    <property type="entry name" value="HSP70_C_sf"/>
</dbReference>
<dbReference type="GO" id="GO:0034663">
    <property type="term" value="C:endoplasmic reticulum chaperone complex"/>
    <property type="evidence" value="ECO:0007669"/>
    <property type="project" value="TreeGrafter"/>
</dbReference>
<dbReference type="PANTHER" id="PTHR45639">
    <property type="entry name" value="HSC70CB, ISOFORM G-RELATED"/>
    <property type="match status" value="1"/>
</dbReference>
<keyword evidence="4" id="KW-0547">Nucleotide-binding</keyword>
<keyword evidence="9" id="KW-0175">Coiled coil</keyword>
<dbReference type="GO" id="GO:0005524">
    <property type="term" value="F:ATP binding"/>
    <property type="evidence" value="ECO:0007669"/>
    <property type="project" value="UniProtKB-KW"/>
</dbReference>
<comment type="similarity">
    <text evidence="2">Belongs to the heat shock protein 70 family.</text>
</comment>
<comment type="subcellular location">
    <subcellularLocation>
        <location evidence="1">Endoplasmic reticulum lumen</location>
    </subcellularLocation>
</comment>
<dbReference type="PRINTS" id="PR00301">
    <property type="entry name" value="HEATSHOCK70"/>
</dbReference>
<evidence type="ECO:0000313" key="12">
    <source>
        <dbReference type="WBParaSite" id="TREG1_56440.1"/>
    </source>
</evidence>
<organism evidence="11 12">
    <name type="scientific">Trichobilharzia regenti</name>
    <name type="common">Nasal bird schistosome</name>
    <dbReference type="NCBI Taxonomy" id="157069"/>
    <lineage>
        <taxon>Eukaryota</taxon>
        <taxon>Metazoa</taxon>
        <taxon>Spiralia</taxon>
        <taxon>Lophotrochozoa</taxon>
        <taxon>Platyhelminthes</taxon>
        <taxon>Trematoda</taxon>
        <taxon>Digenea</taxon>
        <taxon>Strigeidida</taxon>
        <taxon>Schistosomatoidea</taxon>
        <taxon>Schistosomatidae</taxon>
        <taxon>Trichobilharzia</taxon>
    </lineage>
</organism>
<keyword evidence="5" id="KW-0256">Endoplasmic reticulum</keyword>
<evidence type="ECO:0000256" key="3">
    <source>
        <dbReference type="ARBA" id="ARBA00022729"/>
    </source>
</evidence>
<dbReference type="AlphaFoldDB" id="A0AA85JX15"/>
<dbReference type="InterPro" id="IPR043129">
    <property type="entry name" value="ATPase_NBD"/>
</dbReference>
<dbReference type="GO" id="GO:0140662">
    <property type="term" value="F:ATP-dependent protein folding chaperone"/>
    <property type="evidence" value="ECO:0007669"/>
    <property type="project" value="InterPro"/>
</dbReference>
<dbReference type="SUPFAM" id="SSF53067">
    <property type="entry name" value="Actin-like ATPase domain"/>
    <property type="match status" value="1"/>
</dbReference>
<feature type="compositionally biased region" description="Basic and acidic residues" evidence="10">
    <location>
        <begin position="621"/>
        <end position="630"/>
    </location>
</feature>
<name>A0AA85JX15_TRIRE</name>
<keyword evidence="6" id="KW-0067">ATP-binding</keyword>
<feature type="coiled-coil region" evidence="9">
    <location>
        <begin position="367"/>
        <end position="394"/>
    </location>
</feature>
<dbReference type="InterPro" id="IPR018181">
    <property type="entry name" value="Heat_shock_70_CS"/>
</dbReference>
<accession>A0AA85JX15</accession>
<reference evidence="12" key="2">
    <citation type="submission" date="2023-11" db="UniProtKB">
        <authorList>
            <consortium name="WormBaseParasite"/>
        </authorList>
    </citation>
    <scope>IDENTIFICATION</scope>
</reference>
<dbReference type="Gene3D" id="3.30.420.40">
    <property type="match status" value="2"/>
</dbReference>
<evidence type="ECO:0000256" key="2">
    <source>
        <dbReference type="ARBA" id="ARBA00007381"/>
    </source>
</evidence>